<sequence length="229" mass="26285">MTVTYEEDQRVPSLNALETGTVMGTAYSIPVMLDSDSDSISSQLSNDSVDSHSVVASPTWRHRSGAEDRRRHRASHTTGQPMMTLTGSGAFTVRDTRATVSAMQRLAGWEQLFMKKDCASKKAGVLMGEFSSWVEYFNDSRVMRGVQFSGRIVRKAARDGRKRLNKGAVSRWLMKRDIERRDRYISELREANRLLELQMREAEIEVERLFERFVRRFVDPYAYNDGELE</sequence>
<proteinExistence type="predicted"/>
<keyword evidence="1" id="KW-0175">Coiled coil</keyword>
<organism evidence="3 4">
    <name type="scientific">Ascaris lumbricoides</name>
    <name type="common">Giant roundworm</name>
    <dbReference type="NCBI Taxonomy" id="6252"/>
    <lineage>
        <taxon>Eukaryota</taxon>
        <taxon>Metazoa</taxon>
        <taxon>Ecdysozoa</taxon>
        <taxon>Nematoda</taxon>
        <taxon>Chromadorea</taxon>
        <taxon>Rhabditida</taxon>
        <taxon>Spirurina</taxon>
        <taxon>Ascaridomorpha</taxon>
        <taxon>Ascaridoidea</taxon>
        <taxon>Ascarididae</taxon>
        <taxon>Ascaris</taxon>
    </lineage>
</organism>
<evidence type="ECO:0000256" key="1">
    <source>
        <dbReference type="SAM" id="Coils"/>
    </source>
</evidence>
<reference evidence="4" key="1">
    <citation type="submission" date="2017-02" db="UniProtKB">
        <authorList>
            <consortium name="WormBaseParasite"/>
        </authorList>
    </citation>
    <scope>IDENTIFICATION</scope>
</reference>
<dbReference type="WBParaSite" id="ALUE_0000767501-mRNA-1">
    <property type="protein sequence ID" value="ALUE_0000767501-mRNA-1"/>
    <property type="gene ID" value="ALUE_0000767501"/>
</dbReference>
<keyword evidence="3" id="KW-1185">Reference proteome</keyword>
<evidence type="ECO:0000256" key="2">
    <source>
        <dbReference type="SAM" id="MobiDB-lite"/>
    </source>
</evidence>
<feature type="region of interest" description="Disordered" evidence="2">
    <location>
        <begin position="40"/>
        <end position="81"/>
    </location>
</feature>
<dbReference type="Proteomes" id="UP000036681">
    <property type="component" value="Unplaced"/>
</dbReference>
<feature type="compositionally biased region" description="Low complexity" evidence="2">
    <location>
        <begin position="40"/>
        <end position="53"/>
    </location>
</feature>
<evidence type="ECO:0000313" key="4">
    <source>
        <dbReference type="WBParaSite" id="ALUE_0000767501-mRNA-1"/>
    </source>
</evidence>
<accession>A0A0M3HWU5</accession>
<name>A0A0M3HWU5_ASCLU</name>
<dbReference type="AlphaFoldDB" id="A0A0M3HWU5"/>
<feature type="coiled-coil region" evidence="1">
    <location>
        <begin position="181"/>
        <end position="212"/>
    </location>
</feature>
<evidence type="ECO:0000313" key="3">
    <source>
        <dbReference type="Proteomes" id="UP000036681"/>
    </source>
</evidence>
<protein>
    <submittedName>
        <fullName evidence="4">BZIP domain-containing protein</fullName>
    </submittedName>
</protein>